<dbReference type="EMBL" id="JAVHJS010000017">
    <property type="protein sequence ID" value="KAK2831027.1"/>
    <property type="molecule type" value="Genomic_DNA"/>
</dbReference>
<evidence type="ECO:0000313" key="1">
    <source>
        <dbReference type="EMBL" id="KAK2831027.1"/>
    </source>
</evidence>
<gene>
    <name evidence="1" type="ORF">Q7C36_016113</name>
</gene>
<sequence>MRRPDRRKQIKATGPWRIWPYKAWTSSKSSPGTTLRGVGTKVKPLLKSCFCKSDLGSSQDKESTEQTQHLNINPTCTYKTLNCKKSCINVLHKNLLWCSSALIL</sequence>
<dbReference type="AlphaFoldDB" id="A0AA88SAE8"/>
<organism evidence="1 2">
    <name type="scientific">Tachysurus vachellii</name>
    <name type="common">Darkbarbel catfish</name>
    <name type="synonym">Pelteobagrus vachellii</name>
    <dbReference type="NCBI Taxonomy" id="175792"/>
    <lineage>
        <taxon>Eukaryota</taxon>
        <taxon>Metazoa</taxon>
        <taxon>Chordata</taxon>
        <taxon>Craniata</taxon>
        <taxon>Vertebrata</taxon>
        <taxon>Euteleostomi</taxon>
        <taxon>Actinopterygii</taxon>
        <taxon>Neopterygii</taxon>
        <taxon>Teleostei</taxon>
        <taxon>Ostariophysi</taxon>
        <taxon>Siluriformes</taxon>
        <taxon>Bagridae</taxon>
        <taxon>Tachysurus</taxon>
    </lineage>
</organism>
<proteinExistence type="predicted"/>
<comment type="caution">
    <text evidence="1">The sequence shown here is derived from an EMBL/GenBank/DDBJ whole genome shotgun (WGS) entry which is preliminary data.</text>
</comment>
<protein>
    <submittedName>
        <fullName evidence="1">Uncharacterized protein</fullName>
    </submittedName>
</protein>
<name>A0AA88SAE8_TACVA</name>
<reference evidence="1" key="1">
    <citation type="submission" date="2023-08" db="EMBL/GenBank/DDBJ databases">
        <title>Pelteobagrus vachellii genome.</title>
        <authorList>
            <person name="Liu H."/>
        </authorList>
    </citation>
    <scope>NUCLEOTIDE SEQUENCE</scope>
    <source>
        <strain evidence="1">PRFRI_2022a</strain>
        <tissue evidence="1">Muscle</tissue>
    </source>
</reference>
<keyword evidence="2" id="KW-1185">Reference proteome</keyword>
<dbReference type="Proteomes" id="UP001187315">
    <property type="component" value="Unassembled WGS sequence"/>
</dbReference>
<accession>A0AA88SAE8</accession>
<evidence type="ECO:0000313" key="2">
    <source>
        <dbReference type="Proteomes" id="UP001187315"/>
    </source>
</evidence>